<protein>
    <submittedName>
        <fullName evidence="2">Proteophosphoglycan ppg4</fullName>
    </submittedName>
</protein>
<accession>A0A511KLL3</accession>
<feature type="compositionally biased region" description="Pro residues" evidence="1">
    <location>
        <begin position="338"/>
        <end position="350"/>
    </location>
</feature>
<feature type="compositionally biased region" description="Pro residues" evidence="1">
    <location>
        <begin position="297"/>
        <end position="312"/>
    </location>
</feature>
<gene>
    <name evidence="2" type="ORF">Rt10032_c14g5275</name>
</gene>
<sequence length="735" mass="78323">MAAGDKARTPQQEDGKGGPKKRGRKQDDSLPPSRSRDIQRAFRARRAALLANLEARVVFLEAENKELRRRLGLPPDGPPVAGEEPELVGVESPTSGNVSIPGGKGWTPSTNGAAKGTARKRRVSEAITEDDGEDGADGMSPLTSTRGLEWEAAAALADPQVGAAAEVLMMGRSAPSSAAPSPTEDQTQAIAQQRNGNPVPNGYAALSLPPSPANGHAYSAEPMPLPPPGAYSSAPGPSQYHMPLQYQNGSMPQQFQRYPLQQSQQQWQYPPGAQPFQQGYPQSPFAVPQPSLLPFQQLPPAPQHQPRLPSPSHPQQSFPSPQSQQFPNTVFPQSHALPQPPPYQTAPPFPQYYQHQPRPLSPVPQDRRASTSQYPVVLPPVSSFGQPPAPLGPSPSEPRTSVTASSHSSLACNRIKQEDGVDAPDSLADEHDTLAKQRVFLLRCCNLSPEPSAEEAPDSREAKYRAFCVKLIEGVIQAARNGRVAGLGAGSAEKAKARATKLPCCDGVMNCQAGTEACHAVSDVDVDGKRTGEEAIAVGEQDDECCGGLIDCSAPFFDDTPSYPADNAQNASKGGDPSSSSYADPQESSARAPAPFPILRIATYLPVREAFDSLERYMLPPLSPSSDSRGLHTPEKLASMLFDGYPPVRSDSTHGEADPPHFAIGGSEELRVWQTCVELTAKGAELKRLVETGECSMQEAMRRTEMADTAGVQSVTIAPIKSASASRCAGRKGCC</sequence>
<dbReference type="Gene3D" id="1.20.5.170">
    <property type="match status" value="1"/>
</dbReference>
<feature type="region of interest" description="Disordered" evidence="1">
    <location>
        <begin position="172"/>
        <end position="412"/>
    </location>
</feature>
<feature type="compositionally biased region" description="Low complexity" evidence="1">
    <location>
        <begin position="252"/>
        <end position="275"/>
    </location>
</feature>
<dbReference type="Proteomes" id="UP000321518">
    <property type="component" value="Unassembled WGS sequence"/>
</dbReference>
<comment type="caution">
    <text evidence="2">The sequence shown here is derived from an EMBL/GenBank/DDBJ whole genome shotgun (WGS) entry which is preliminary data.</text>
</comment>
<dbReference type="AlphaFoldDB" id="A0A511KLL3"/>
<feature type="compositionally biased region" description="Pro residues" evidence="1">
    <location>
        <begin position="387"/>
        <end position="396"/>
    </location>
</feature>
<feature type="region of interest" description="Disordered" evidence="1">
    <location>
        <begin position="66"/>
        <end position="143"/>
    </location>
</feature>
<evidence type="ECO:0000313" key="2">
    <source>
        <dbReference type="EMBL" id="GEM11258.1"/>
    </source>
</evidence>
<organism evidence="2 3">
    <name type="scientific">Rhodotorula toruloides</name>
    <name type="common">Yeast</name>
    <name type="synonym">Rhodosporidium toruloides</name>
    <dbReference type="NCBI Taxonomy" id="5286"/>
    <lineage>
        <taxon>Eukaryota</taxon>
        <taxon>Fungi</taxon>
        <taxon>Dikarya</taxon>
        <taxon>Basidiomycota</taxon>
        <taxon>Pucciniomycotina</taxon>
        <taxon>Microbotryomycetes</taxon>
        <taxon>Sporidiobolales</taxon>
        <taxon>Sporidiobolaceae</taxon>
        <taxon>Rhodotorula</taxon>
    </lineage>
</organism>
<reference evidence="2 3" key="1">
    <citation type="submission" date="2019-07" db="EMBL/GenBank/DDBJ databases">
        <title>Rhodotorula toruloides NBRC10032 genome sequencing.</title>
        <authorList>
            <person name="Shida Y."/>
            <person name="Takaku H."/>
            <person name="Ogasawara W."/>
            <person name="Mori K."/>
        </authorList>
    </citation>
    <scope>NUCLEOTIDE SEQUENCE [LARGE SCALE GENOMIC DNA]</scope>
    <source>
        <strain evidence="2 3">NBRC10032</strain>
    </source>
</reference>
<dbReference type="EMBL" id="BJWK01000014">
    <property type="protein sequence ID" value="GEM11258.1"/>
    <property type="molecule type" value="Genomic_DNA"/>
</dbReference>
<proteinExistence type="predicted"/>
<feature type="region of interest" description="Disordered" evidence="1">
    <location>
        <begin position="1"/>
        <end position="39"/>
    </location>
</feature>
<feature type="compositionally biased region" description="Polar residues" evidence="1">
    <location>
        <begin position="399"/>
        <end position="411"/>
    </location>
</feature>
<feature type="compositionally biased region" description="Polar residues" evidence="1">
    <location>
        <begin position="183"/>
        <end position="198"/>
    </location>
</feature>
<name>A0A511KLL3_RHOTO</name>
<feature type="compositionally biased region" description="Low complexity" evidence="1">
    <location>
        <begin position="313"/>
        <end position="327"/>
    </location>
</feature>
<feature type="compositionally biased region" description="Polar residues" evidence="1">
    <location>
        <begin position="567"/>
        <end position="589"/>
    </location>
</feature>
<feature type="compositionally biased region" description="Basic and acidic residues" evidence="1">
    <location>
        <begin position="1"/>
        <end position="17"/>
    </location>
</feature>
<feature type="region of interest" description="Disordered" evidence="1">
    <location>
        <begin position="561"/>
        <end position="591"/>
    </location>
</feature>
<evidence type="ECO:0000256" key="1">
    <source>
        <dbReference type="SAM" id="MobiDB-lite"/>
    </source>
</evidence>
<feature type="compositionally biased region" description="Low complexity" evidence="1">
    <location>
        <begin position="173"/>
        <end position="182"/>
    </location>
</feature>
<dbReference type="OrthoDB" id="2527720at2759"/>
<feature type="compositionally biased region" description="Acidic residues" evidence="1">
    <location>
        <begin position="127"/>
        <end position="136"/>
    </location>
</feature>
<evidence type="ECO:0000313" key="3">
    <source>
        <dbReference type="Proteomes" id="UP000321518"/>
    </source>
</evidence>